<dbReference type="PANTHER" id="PTHR45436:SF5">
    <property type="entry name" value="SENSOR HISTIDINE KINASE TRCS"/>
    <property type="match status" value="1"/>
</dbReference>
<keyword evidence="6 11" id="KW-0812">Transmembrane</keyword>
<reference evidence="14 15" key="1">
    <citation type="submission" date="2020-04" db="EMBL/GenBank/DDBJ databases">
        <authorList>
            <person name="De Canck E."/>
        </authorList>
    </citation>
    <scope>NUCLEOTIDE SEQUENCE [LARGE SCALE GENOMIC DNA]</scope>
    <source>
        <strain evidence="14 15">LMG 3441</strain>
    </source>
</reference>
<gene>
    <name evidence="14" type="primary">sasA_14</name>
    <name evidence="14" type="ORF">LMG3441_04648</name>
</gene>
<keyword evidence="8 11" id="KW-1133">Transmembrane helix</keyword>
<dbReference type="Proteomes" id="UP000494269">
    <property type="component" value="Unassembled WGS sequence"/>
</dbReference>
<dbReference type="SMART" id="SM00387">
    <property type="entry name" value="HATPase_c"/>
    <property type="match status" value="1"/>
</dbReference>
<dbReference type="SUPFAM" id="SSF55874">
    <property type="entry name" value="ATPase domain of HSP90 chaperone/DNA topoisomerase II/histidine kinase"/>
    <property type="match status" value="1"/>
</dbReference>
<organism evidence="14 15">
    <name type="scientific">Achromobacter kerstersii</name>
    <dbReference type="NCBI Taxonomy" id="1353890"/>
    <lineage>
        <taxon>Bacteria</taxon>
        <taxon>Pseudomonadati</taxon>
        <taxon>Pseudomonadota</taxon>
        <taxon>Betaproteobacteria</taxon>
        <taxon>Burkholderiales</taxon>
        <taxon>Alcaligenaceae</taxon>
        <taxon>Achromobacter</taxon>
    </lineage>
</organism>
<dbReference type="SMART" id="SM00388">
    <property type="entry name" value="HisKA"/>
    <property type="match status" value="1"/>
</dbReference>
<evidence type="ECO:0000256" key="7">
    <source>
        <dbReference type="ARBA" id="ARBA00022777"/>
    </source>
</evidence>
<evidence type="ECO:0000256" key="5">
    <source>
        <dbReference type="ARBA" id="ARBA00022679"/>
    </source>
</evidence>
<dbReference type="PRINTS" id="PR00344">
    <property type="entry name" value="BCTRLSENSOR"/>
</dbReference>
<dbReference type="InterPro" id="IPR003661">
    <property type="entry name" value="HisK_dim/P_dom"/>
</dbReference>
<evidence type="ECO:0000313" key="14">
    <source>
        <dbReference type="EMBL" id="CAB3730791.1"/>
    </source>
</evidence>
<evidence type="ECO:0000256" key="8">
    <source>
        <dbReference type="ARBA" id="ARBA00022989"/>
    </source>
</evidence>
<comment type="catalytic activity">
    <reaction evidence="1">
        <text>ATP + protein L-histidine = ADP + protein N-phospho-L-histidine.</text>
        <dbReference type="EC" id="2.7.13.3"/>
    </reaction>
</comment>
<dbReference type="EMBL" id="CADIJQ010000009">
    <property type="protein sequence ID" value="CAB3730791.1"/>
    <property type="molecule type" value="Genomic_DNA"/>
</dbReference>
<feature type="transmembrane region" description="Helical" evidence="11">
    <location>
        <begin position="12"/>
        <end position="34"/>
    </location>
</feature>
<dbReference type="AlphaFoldDB" id="A0A6S7AHP8"/>
<dbReference type="InterPro" id="IPR003660">
    <property type="entry name" value="HAMP_dom"/>
</dbReference>
<evidence type="ECO:0000256" key="10">
    <source>
        <dbReference type="ARBA" id="ARBA00023136"/>
    </source>
</evidence>
<dbReference type="PROSITE" id="PS50109">
    <property type="entry name" value="HIS_KIN"/>
    <property type="match status" value="1"/>
</dbReference>
<evidence type="ECO:0000256" key="1">
    <source>
        <dbReference type="ARBA" id="ARBA00000085"/>
    </source>
</evidence>
<sequence>MLKRLGRLPLTVRIPMGVAVLFFGVSTVLISLSLHGLSRQFERQVADLGQVYLDGLSAAILPAVRAGNTVQMLDVLNRALDTHVGIVDRTLAIIGPDKRPIAHVARYPEVEDIPLNAQLALNHSGTYLNEMAQGVWTWRLLDESQPSMGTVVANLDVSDFISQRRTLAIELVLVGLGVSLAGAGLSFLLARRLQRPIIQLTQQLRAARRREPQPVDIPAGATGDTEVADLLDAYNWMVQSVQEREALARRQDRLERAALLGRMSAALAHEVRNPLGGMLTALQTLRQFGHQEQARHDAIDFVERGVAALRSVVDASLKTFRADGHSSPLRQEDIDDVQLLIRSEARRKNVSLAFRNDWPSAELPLPSVPVRQILLNLVLNAIAASPSGGAVHVTSASHGERLQVQIQDQGHGMPDAAMAVLMQSGEDPSGGIGLGIVRDLVQGLGGSIAVQDVPGPGTLIIVSLPFAAAGKKDK</sequence>
<keyword evidence="7 14" id="KW-0418">Kinase</keyword>
<dbReference type="InterPro" id="IPR050428">
    <property type="entry name" value="TCS_sensor_his_kinase"/>
</dbReference>
<dbReference type="InterPro" id="IPR005467">
    <property type="entry name" value="His_kinase_dom"/>
</dbReference>
<dbReference type="CDD" id="cd00075">
    <property type="entry name" value="HATPase"/>
    <property type="match status" value="1"/>
</dbReference>
<keyword evidence="4" id="KW-0597">Phosphoprotein</keyword>
<dbReference type="GO" id="GO:0000155">
    <property type="term" value="F:phosphorelay sensor kinase activity"/>
    <property type="evidence" value="ECO:0007669"/>
    <property type="project" value="InterPro"/>
</dbReference>
<evidence type="ECO:0000256" key="2">
    <source>
        <dbReference type="ARBA" id="ARBA00004370"/>
    </source>
</evidence>
<evidence type="ECO:0000256" key="6">
    <source>
        <dbReference type="ARBA" id="ARBA00022692"/>
    </source>
</evidence>
<dbReference type="Gene3D" id="1.10.287.130">
    <property type="match status" value="1"/>
</dbReference>
<evidence type="ECO:0000256" key="4">
    <source>
        <dbReference type="ARBA" id="ARBA00022553"/>
    </source>
</evidence>
<evidence type="ECO:0000259" key="13">
    <source>
        <dbReference type="PROSITE" id="PS50885"/>
    </source>
</evidence>
<evidence type="ECO:0000259" key="12">
    <source>
        <dbReference type="PROSITE" id="PS50109"/>
    </source>
</evidence>
<dbReference type="SMART" id="SM00304">
    <property type="entry name" value="HAMP"/>
    <property type="match status" value="1"/>
</dbReference>
<evidence type="ECO:0000256" key="11">
    <source>
        <dbReference type="SAM" id="Phobius"/>
    </source>
</evidence>
<comment type="subcellular location">
    <subcellularLocation>
        <location evidence="2">Membrane</location>
    </subcellularLocation>
</comment>
<keyword evidence="10 11" id="KW-0472">Membrane</keyword>
<evidence type="ECO:0000256" key="3">
    <source>
        <dbReference type="ARBA" id="ARBA00012438"/>
    </source>
</evidence>
<dbReference type="CDD" id="cd00082">
    <property type="entry name" value="HisKA"/>
    <property type="match status" value="1"/>
</dbReference>
<dbReference type="PROSITE" id="PS50885">
    <property type="entry name" value="HAMP"/>
    <property type="match status" value="1"/>
</dbReference>
<protein>
    <recommendedName>
        <fullName evidence="3">histidine kinase</fullName>
        <ecNumber evidence="3">2.7.13.3</ecNumber>
    </recommendedName>
</protein>
<dbReference type="EC" id="2.7.13.3" evidence="3"/>
<keyword evidence="9" id="KW-0902">Two-component regulatory system</keyword>
<dbReference type="PANTHER" id="PTHR45436">
    <property type="entry name" value="SENSOR HISTIDINE KINASE YKOH"/>
    <property type="match status" value="1"/>
</dbReference>
<dbReference type="InterPro" id="IPR003594">
    <property type="entry name" value="HATPase_dom"/>
</dbReference>
<dbReference type="Pfam" id="PF02518">
    <property type="entry name" value="HATPase_c"/>
    <property type="match status" value="1"/>
</dbReference>
<feature type="transmembrane region" description="Helical" evidence="11">
    <location>
        <begin position="167"/>
        <end position="190"/>
    </location>
</feature>
<feature type="domain" description="Histidine kinase" evidence="12">
    <location>
        <begin position="266"/>
        <end position="468"/>
    </location>
</feature>
<name>A0A6S7AHP8_9BURK</name>
<evidence type="ECO:0000256" key="9">
    <source>
        <dbReference type="ARBA" id="ARBA00023012"/>
    </source>
</evidence>
<keyword evidence="15" id="KW-1185">Reference proteome</keyword>
<dbReference type="Gene3D" id="6.10.340.10">
    <property type="match status" value="1"/>
</dbReference>
<feature type="domain" description="HAMP" evidence="13">
    <location>
        <begin position="191"/>
        <end position="246"/>
    </location>
</feature>
<dbReference type="GO" id="GO:0005886">
    <property type="term" value="C:plasma membrane"/>
    <property type="evidence" value="ECO:0007669"/>
    <property type="project" value="TreeGrafter"/>
</dbReference>
<dbReference type="SUPFAM" id="SSF47384">
    <property type="entry name" value="Homodimeric domain of signal transducing histidine kinase"/>
    <property type="match status" value="1"/>
</dbReference>
<proteinExistence type="predicted"/>
<evidence type="ECO:0000313" key="15">
    <source>
        <dbReference type="Proteomes" id="UP000494269"/>
    </source>
</evidence>
<dbReference type="Gene3D" id="3.30.565.10">
    <property type="entry name" value="Histidine kinase-like ATPase, C-terminal domain"/>
    <property type="match status" value="1"/>
</dbReference>
<dbReference type="InterPro" id="IPR004358">
    <property type="entry name" value="Sig_transdc_His_kin-like_C"/>
</dbReference>
<dbReference type="InterPro" id="IPR036097">
    <property type="entry name" value="HisK_dim/P_sf"/>
</dbReference>
<accession>A0A6S7AHP8</accession>
<dbReference type="InterPro" id="IPR036890">
    <property type="entry name" value="HATPase_C_sf"/>
</dbReference>
<keyword evidence="5 14" id="KW-0808">Transferase</keyword>